<keyword evidence="2" id="KW-0472">Membrane</keyword>
<keyword evidence="3" id="KW-0732">Signal</keyword>
<evidence type="ECO:0000256" key="3">
    <source>
        <dbReference type="SAM" id="SignalP"/>
    </source>
</evidence>
<dbReference type="Pfam" id="PF03663">
    <property type="entry name" value="Glyco_hydro_76"/>
    <property type="match status" value="1"/>
</dbReference>
<feature type="chain" id="PRO_5045200821" description="Glycoside hydrolase family 76 protein" evidence="3">
    <location>
        <begin position="25"/>
        <end position="396"/>
    </location>
</feature>
<accession>A0ABR1IVR7</accession>
<feature type="region of interest" description="Disordered" evidence="1">
    <location>
        <begin position="294"/>
        <end position="396"/>
    </location>
</feature>
<reference evidence="4 5" key="1">
    <citation type="submission" date="2024-01" db="EMBL/GenBank/DDBJ databases">
        <title>A draft genome for the cacao thread blight pathogen Marasmiellus scandens.</title>
        <authorList>
            <person name="Baruah I.K."/>
            <person name="Leung J."/>
            <person name="Bukari Y."/>
            <person name="Amoako-Attah I."/>
            <person name="Meinhardt L.W."/>
            <person name="Bailey B.A."/>
            <person name="Cohen S.P."/>
        </authorList>
    </citation>
    <scope>NUCLEOTIDE SEQUENCE [LARGE SCALE GENOMIC DNA]</scope>
    <source>
        <strain evidence="4 5">GH-19</strain>
    </source>
</reference>
<dbReference type="CDD" id="cd12087">
    <property type="entry name" value="TM_EGFR-like"/>
    <property type="match status" value="1"/>
</dbReference>
<organism evidence="4 5">
    <name type="scientific">Marasmiellus scandens</name>
    <dbReference type="NCBI Taxonomy" id="2682957"/>
    <lineage>
        <taxon>Eukaryota</taxon>
        <taxon>Fungi</taxon>
        <taxon>Dikarya</taxon>
        <taxon>Basidiomycota</taxon>
        <taxon>Agaricomycotina</taxon>
        <taxon>Agaricomycetes</taxon>
        <taxon>Agaricomycetidae</taxon>
        <taxon>Agaricales</taxon>
        <taxon>Marasmiineae</taxon>
        <taxon>Omphalotaceae</taxon>
        <taxon>Marasmiellus</taxon>
    </lineage>
</organism>
<dbReference type="Gene3D" id="1.50.10.20">
    <property type="match status" value="1"/>
</dbReference>
<keyword evidence="2" id="KW-1133">Transmembrane helix</keyword>
<proteinExistence type="predicted"/>
<name>A0ABR1IVR7_9AGAR</name>
<feature type="region of interest" description="Disordered" evidence="1">
    <location>
        <begin position="204"/>
        <end position="226"/>
    </location>
</feature>
<evidence type="ECO:0000256" key="1">
    <source>
        <dbReference type="SAM" id="MobiDB-lite"/>
    </source>
</evidence>
<keyword evidence="2" id="KW-0812">Transmembrane</keyword>
<dbReference type="Proteomes" id="UP001498398">
    <property type="component" value="Unassembled WGS sequence"/>
</dbReference>
<dbReference type="InterPro" id="IPR005198">
    <property type="entry name" value="Glyco_hydro_76"/>
</dbReference>
<evidence type="ECO:0000256" key="2">
    <source>
        <dbReference type="SAM" id="Phobius"/>
    </source>
</evidence>
<feature type="compositionally biased region" description="Polar residues" evidence="1">
    <location>
        <begin position="294"/>
        <end position="314"/>
    </location>
</feature>
<evidence type="ECO:0000313" key="4">
    <source>
        <dbReference type="EMBL" id="KAK7439986.1"/>
    </source>
</evidence>
<dbReference type="InterPro" id="IPR008928">
    <property type="entry name" value="6-hairpin_glycosidase_sf"/>
</dbReference>
<evidence type="ECO:0000313" key="5">
    <source>
        <dbReference type="Proteomes" id="UP001498398"/>
    </source>
</evidence>
<sequence length="396" mass="43009">MDEATLNGLGTGSFLILSAALAEATNDQTYAAAAEKSIDFFRTHLYNADNIVQDSISARQNDSCSTNILILPSNAGLFIEGLAILVSQDVSRQQLLEDTISAAIPNQAWQGPDGVINTTIGNLELVRALATVYNRNSTSSDMRSYIRGYLAVQYNAVIELATEEGSNIYTSLWLGPPSSQFLADNQTAALAALIAAISLTNDTATPSGDPIPAPSSSSPARSTSTPVGTIVGSVIGGISFVLITGIAWSLLRRRKRRQNSQRSYRVSLESDNPLYAGQTGSHQIHVNSLRTPASVPQTDVTTNQASISPLQPQRLTEKRALRNNPQRQQWSPRLDSDTWTPGTGNPSSNWSGSNTRSSRRDMTTAELVRMLNERLQPGQWREDEMPPEYPESSRSR</sequence>
<feature type="compositionally biased region" description="Low complexity" evidence="1">
    <location>
        <begin position="206"/>
        <end position="226"/>
    </location>
</feature>
<evidence type="ECO:0008006" key="6">
    <source>
        <dbReference type="Google" id="ProtNLM"/>
    </source>
</evidence>
<dbReference type="SUPFAM" id="SSF48208">
    <property type="entry name" value="Six-hairpin glycosidases"/>
    <property type="match status" value="1"/>
</dbReference>
<feature type="signal peptide" evidence="3">
    <location>
        <begin position="1"/>
        <end position="24"/>
    </location>
</feature>
<gene>
    <name evidence="4" type="ORF">VKT23_017239</name>
</gene>
<dbReference type="EMBL" id="JBANRG010000070">
    <property type="protein sequence ID" value="KAK7439986.1"/>
    <property type="molecule type" value="Genomic_DNA"/>
</dbReference>
<keyword evidence="5" id="KW-1185">Reference proteome</keyword>
<protein>
    <recommendedName>
        <fullName evidence="6">Glycoside hydrolase family 76 protein</fullName>
    </recommendedName>
</protein>
<comment type="caution">
    <text evidence="4">The sequence shown here is derived from an EMBL/GenBank/DDBJ whole genome shotgun (WGS) entry which is preliminary data.</text>
</comment>
<feature type="compositionally biased region" description="Low complexity" evidence="1">
    <location>
        <begin position="347"/>
        <end position="356"/>
    </location>
</feature>
<feature type="compositionally biased region" description="Polar residues" evidence="1">
    <location>
        <begin position="323"/>
        <end position="346"/>
    </location>
</feature>
<feature type="transmembrane region" description="Helical" evidence="2">
    <location>
        <begin position="227"/>
        <end position="251"/>
    </location>
</feature>